<comment type="caution">
    <text evidence="1">The sequence shown here is derived from an EMBL/GenBank/DDBJ whole genome shotgun (WGS) entry which is preliminary data.</text>
</comment>
<dbReference type="Gene3D" id="3.40.50.150">
    <property type="entry name" value="Vaccinia Virus protein VP39"/>
    <property type="match status" value="1"/>
</dbReference>
<dbReference type="PANTHER" id="PTHR14614:SF156">
    <property type="entry name" value="PROTEIN-LYSINE N-METHYLTRANSFERASE EFM2"/>
    <property type="match status" value="1"/>
</dbReference>
<reference evidence="1" key="2">
    <citation type="submission" date="2023-06" db="EMBL/GenBank/DDBJ databases">
        <authorList>
            <consortium name="Lawrence Berkeley National Laboratory"/>
            <person name="Haridas S."/>
            <person name="Hensen N."/>
            <person name="Bonometti L."/>
            <person name="Westerberg I."/>
            <person name="Brannstrom I.O."/>
            <person name="Guillou S."/>
            <person name="Cros-Aarteil S."/>
            <person name="Calhoun S."/>
            <person name="Kuo A."/>
            <person name="Mondo S."/>
            <person name="Pangilinan J."/>
            <person name="Riley R."/>
            <person name="Labutti K."/>
            <person name="Andreopoulos B."/>
            <person name="Lipzen A."/>
            <person name="Chen C."/>
            <person name="Yanf M."/>
            <person name="Daum C."/>
            <person name="Ng V."/>
            <person name="Clum A."/>
            <person name="Steindorff A."/>
            <person name="Ohm R."/>
            <person name="Martin F."/>
            <person name="Silar P."/>
            <person name="Natvig D."/>
            <person name="Lalanne C."/>
            <person name="Gautier V."/>
            <person name="Ament-Velasquez S.L."/>
            <person name="Kruys A."/>
            <person name="Hutchinson M.I."/>
            <person name="Powell A.J."/>
            <person name="Barry K."/>
            <person name="Miller A.N."/>
            <person name="Grigoriev I.V."/>
            <person name="Debuchy R."/>
            <person name="Gladieux P."/>
            <person name="Thoren M.H."/>
            <person name="Johannesson H."/>
        </authorList>
    </citation>
    <scope>NUCLEOTIDE SEQUENCE</scope>
    <source>
        <strain evidence="1">CBS 958.72</strain>
    </source>
</reference>
<keyword evidence="1" id="KW-0489">Methyltransferase</keyword>
<dbReference type="SUPFAM" id="SSF53335">
    <property type="entry name" value="S-adenosyl-L-methionine-dependent methyltransferases"/>
    <property type="match status" value="1"/>
</dbReference>
<organism evidence="1 2">
    <name type="scientific">Lasiosphaeria ovina</name>
    <dbReference type="NCBI Taxonomy" id="92902"/>
    <lineage>
        <taxon>Eukaryota</taxon>
        <taxon>Fungi</taxon>
        <taxon>Dikarya</taxon>
        <taxon>Ascomycota</taxon>
        <taxon>Pezizomycotina</taxon>
        <taxon>Sordariomycetes</taxon>
        <taxon>Sordariomycetidae</taxon>
        <taxon>Sordariales</taxon>
        <taxon>Lasiosphaeriaceae</taxon>
        <taxon>Lasiosphaeria</taxon>
    </lineage>
</organism>
<dbReference type="GO" id="GO:0032259">
    <property type="term" value="P:methylation"/>
    <property type="evidence" value="ECO:0007669"/>
    <property type="project" value="UniProtKB-KW"/>
</dbReference>
<dbReference type="GO" id="GO:0008757">
    <property type="term" value="F:S-adenosylmethionine-dependent methyltransferase activity"/>
    <property type="evidence" value="ECO:0007669"/>
    <property type="project" value="UniProtKB-ARBA"/>
</dbReference>
<proteinExistence type="predicted"/>
<keyword evidence="1" id="KW-0808">Transferase</keyword>
<keyword evidence="2" id="KW-1185">Reference proteome</keyword>
<accession>A0AAE0TXA7</accession>
<dbReference type="Proteomes" id="UP001287356">
    <property type="component" value="Unassembled WGS sequence"/>
</dbReference>
<sequence>MKGAPVSPPWAQQDELELPHLWQKPTFQELFKCLQGLRQELPVWNLNMPRAEIIRQREEEQQASAAHDRREIVSFLSAIVSSGLAWLESDDEREEVWSEASKRLAERCGRTAMGDITRCWPFKDREYGAFDLAIREPSITGDSLGLKTWGSSYVLAQLLHKFVAGPLAHLFPTDGGPGGKTKPSEILELGSGTGLLGLAAACIWRTHVFLTDLPTIMPNLAYNADLNLATAEERGGHVDAAALTWGSNEEEETDPQFTAGNRFQLILVADPLYDDDHPALLAGAIDGQLGLGPDSRALVMVPQRDEITKGLTGALREEMARQTSPLVCVSECLVPGQDDWETRGDDDETANVGFWWGVFKRQQNIACSS</sequence>
<dbReference type="AlphaFoldDB" id="A0AAE0TXA7"/>
<dbReference type="InterPro" id="IPR019410">
    <property type="entry name" value="Methyltransf_16"/>
</dbReference>
<dbReference type="Pfam" id="PF10294">
    <property type="entry name" value="Methyltransf_16"/>
    <property type="match status" value="1"/>
</dbReference>
<evidence type="ECO:0000313" key="1">
    <source>
        <dbReference type="EMBL" id="KAK3382943.1"/>
    </source>
</evidence>
<dbReference type="PANTHER" id="PTHR14614">
    <property type="entry name" value="HEPATOCELLULAR CARCINOMA-ASSOCIATED ANTIGEN"/>
    <property type="match status" value="1"/>
</dbReference>
<gene>
    <name evidence="1" type="ORF">B0T24DRAFT_603058</name>
</gene>
<protein>
    <submittedName>
        <fullName evidence="1">Methyltransferase-domain-containing protein</fullName>
    </submittedName>
</protein>
<reference evidence="1" key="1">
    <citation type="journal article" date="2023" name="Mol. Phylogenet. Evol.">
        <title>Genome-scale phylogeny and comparative genomics of the fungal order Sordariales.</title>
        <authorList>
            <person name="Hensen N."/>
            <person name="Bonometti L."/>
            <person name="Westerberg I."/>
            <person name="Brannstrom I.O."/>
            <person name="Guillou S."/>
            <person name="Cros-Aarteil S."/>
            <person name="Calhoun S."/>
            <person name="Haridas S."/>
            <person name="Kuo A."/>
            <person name="Mondo S."/>
            <person name="Pangilinan J."/>
            <person name="Riley R."/>
            <person name="LaButti K."/>
            <person name="Andreopoulos B."/>
            <person name="Lipzen A."/>
            <person name="Chen C."/>
            <person name="Yan M."/>
            <person name="Daum C."/>
            <person name="Ng V."/>
            <person name="Clum A."/>
            <person name="Steindorff A."/>
            <person name="Ohm R.A."/>
            <person name="Martin F."/>
            <person name="Silar P."/>
            <person name="Natvig D.O."/>
            <person name="Lalanne C."/>
            <person name="Gautier V."/>
            <person name="Ament-Velasquez S.L."/>
            <person name="Kruys A."/>
            <person name="Hutchinson M.I."/>
            <person name="Powell A.J."/>
            <person name="Barry K."/>
            <person name="Miller A.N."/>
            <person name="Grigoriev I.V."/>
            <person name="Debuchy R."/>
            <person name="Gladieux P."/>
            <person name="Hiltunen Thoren M."/>
            <person name="Johannesson H."/>
        </authorList>
    </citation>
    <scope>NUCLEOTIDE SEQUENCE</scope>
    <source>
        <strain evidence="1">CBS 958.72</strain>
    </source>
</reference>
<dbReference type="EMBL" id="JAULSN010000001">
    <property type="protein sequence ID" value="KAK3382943.1"/>
    <property type="molecule type" value="Genomic_DNA"/>
</dbReference>
<evidence type="ECO:0000313" key="2">
    <source>
        <dbReference type="Proteomes" id="UP001287356"/>
    </source>
</evidence>
<dbReference type="GO" id="GO:0005829">
    <property type="term" value="C:cytosol"/>
    <property type="evidence" value="ECO:0007669"/>
    <property type="project" value="TreeGrafter"/>
</dbReference>
<name>A0AAE0TXA7_9PEZI</name>
<dbReference type="InterPro" id="IPR029063">
    <property type="entry name" value="SAM-dependent_MTases_sf"/>
</dbReference>